<evidence type="ECO:0000256" key="2">
    <source>
        <dbReference type="ARBA" id="ARBA00022707"/>
    </source>
</evidence>
<keyword evidence="11" id="KW-1185">Reference proteome</keyword>
<evidence type="ECO:0000256" key="1">
    <source>
        <dbReference type="ARBA" id="ARBA00006049"/>
    </source>
</evidence>
<feature type="domain" description="EF-hand" evidence="9">
    <location>
        <begin position="223"/>
        <end position="258"/>
    </location>
</feature>
<feature type="compositionally biased region" description="Polar residues" evidence="8">
    <location>
        <begin position="1"/>
        <end position="16"/>
    </location>
</feature>
<dbReference type="GeneID" id="68115984"/>
<reference evidence="10 11" key="1">
    <citation type="journal article" date="2019" name="Sci. Rep.">
        <title>Nanopore sequencing improves the draft genome of the human pathogenic amoeba Naegleria fowleri.</title>
        <authorList>
            <person name="Liechti N."/>
            <person name="Schurch N."/>
            <person name="Bruggmann R."/>
            <person name="Wittwer M."/>
        </authorList>
    </citation>
    <scope>NUCLEOTIDE SEQUENCE [LARGE SCALE GENOMIC DNA]</scope>
    <source>
        <strain evidence="10 11">ATCC 30894</strain>
    </source>
</reference>
<dbReference type="InterPro" id="IPR028846">
    <property type="entry name" value="Recoverin"/>
</dbReference>
<dbReference type="InterPro" id="IPR018247">
    <property type="entry name" value="EF_Hand_1_Ca_BS"/>
</dbReference>
<gene>
    <name evidence="10" type="ORF">FDP41_008766</name>
</gene>
<dbReference type="AlphaFoldDB" id="A0A6A5BFV5"/>
<dbReference type="VEuPathDB" id="AmoebaDB:NF0095480"/>
<comment type="similarity">
    <text evidence="1">Belongs to the recoverin family.</text>
</comment>
<accession>A0A6A5BFV5</accession>
<keyword evidence="4" id="KW-0677">Repeat</keyword>
<dbReference type="PRINTS" id="PR00450">
    <property type="entry name" value="RECOVERIN"/>
</dbReference>
<dbReference type="Proteomes" id="UP000444721">
    <property type="component" value="Unassembled WGS sequence"/>
</dbReference>
<keyword evidence="5" id="KW-0106">Calcium</keyword>
<evidence type="ECO:0000256" key="6">
    <source>
        <dbReference type="ARBA" id="ARBA00023288"/>
    </source>
</evidence>
<evidence type="ECO:0000313" key="11">
    <source>
        <dbReference type="Proteomes" id="UP000444721"/>
    </source>
</evidence>
<comment type="caution">
    <text evidence="10">The sequence shown here is derived from an EMBL/GenBank/DDBJ whole genome shotgun (WGS) entry which is preliminary data.</text>
</comment>
<evidence type="ECO:0000259" key="9">
    <source>
        <dbReference type="PROSITE" id="PS50222"/>
    </source>
</evidence>
<dbReference type="SMART" id="SM00054">
    <property type="entry name" value="EFh"/>
    <property type="match status" value="3"/>
</dbReference>
<dbReference type="OrthoDB" id="191686at2759"/>
<keyword evidence="2" id="KW-0519">Myristate</keyword>
<proteinExistence type="inferred from homology"/>
<dbReference type="PROSITE" id="PS00018">
    <property type="entry name" value="EF_HAND_1"/>
    <property type="match status" value="3"/>
</dbReference>
<dbReference type="Pfam" id="PF13499">
    <property type="entry name" value="EF-hand_7"/>
    <property type="match status" value="1"/>
</dbReference>
<evidence type="ECO:0000313" key="10">
    <source>
        <dbReference type="EMBL" id="KAF0972914.1"/>
    </source>
</evidence>
<dbReference type="PANTHER" id="PTHR23055">
    <property type="entry name" value="CALCIUM BINDING PROTEINS"/>
    <property type="match status" value="1"/>
</dbReference>
<dbReference type="CDD" id="cd00051">
    <property type="entry name" value="EFh"/>
    <property type="match status" value="2"/>
</dbReference>
<dbReference type="InterPro" id="IPR002048">
    <property type="entry name" value="EF_hand_dom"/>
</dbReference>
<dbReference type="OMA" id="MPAFHRI"/>
<feature type="domain" description="EF-hand" evidence="9">
    <location>
        <begin position="172"/>
        <end position="207"/>
    </location>
</feature>
<evidence type="ECO:0000256" key="7">
    <source>
        <dbReference type="SAM" id="Coils"/>
    </source>
</evidence>
<protein>
    <recommendedName>
        <fullName evidence="9">EF-hand domain-containing protein</fullName>
    </recommendedName>
</protein>
<organism evidence="10 11">
    <name type="scientific">Naegleria fowleri</name>
    <name type="common">Brain eating amoeba</name>
    <dbReference type="NCBI Taxonomy" id="5763"/>
    <lineage>
        <taxon>Eukaryota</taxon>
        <taxon>Discoba</taxon>
        <taxon>Heterolobosea</taxon>
        <taxon>Tetramitia</taxon>
        <taxon>Eutetramitia</taxon>
        <taxon>Vahlkampfiidae</taxon>
        <taxon>Naegleria</taxon>
    </lineage>
</organism>
<evidence type="ECO:0000256" key="3">
    <source>
        <dbReference type="ARBA" id="ARBA00022723"/>
    </source>
</evidence>
<keyword evidence="6" id="KW-0449">Lipoprotein</keyword>
<dbReference type="VEuPathDB" id="AmoebaDB:NfTy_010610"/>
<keyword evidence="7" id="KW-0175">Coiled coil</keyword>
<dbReference type="Gene3D" id="1.10.238.10">
    <property type="entry name" value="EF-hand"/>
    <property type="match status" value="1"/>
</dbReference>
<evidence type="ECO:0000256" key="4">
    <source>
        <dbReference type="ARBA" id="ARBA00022737"/>
    </source>
</evidence>
<sequence length="270" mass="30598">MPRSNASRTSRAQSLIEQPLHHHGEDVSSEMLLADLMNSKKKQKPKLSSAQNTAGNTFLDDTNLSADNMSDTASSCSASTTSLTKDLTKQLKMSELELKILLEEFRNASNEEGLLEKENFFRVVKTTLSQKFDIQNSMPAFHRIYEAFDLDGNGAIDFVELATGLSTLLYGEEKDILRFVFGLIDVNNDGSVQQEEMIDFFRKFFIGQAKMHGYKLTAQRWKTLEDYLSRTFTSTDLDQNGTIEFDEFVQAVDDPDSPLGMLFLYFHSQH</sequence>
<dbReference type="PANTHER" id="PTHR23055:SF178">
    <property type="entry name" value="NEUROCALCIN HOMOLOG"/>
    <property type="match status" value="1"/>
</dbReference>
<dbReference type="GO" id="GO:0005509">
    <property type="term" value="F:calcium ion binding"/>
    <property type="evidence" value="ECO:0007669"/>
    <property type="project" value="InterPro"/>
</dbReference>
<dbReference type="EMBL" id="VFQX01000064">
    <property type="protein sequence ID" value="KAF0972914.1"/>
    <property type="molecule type" value="Genomic_DNA"/>
</dbReference>
<feature type="coiled-coil region" evidence="7">
    <location>
        <begin position="84"/>
        <end position="118"/>
    </location>
</feature>
<dbReference type="PROSITE" id="PS50222">
    <property type="entry name" value="EF_HAND_2"/>
    <property type="match status" value="3"/>
</dbReference>
<feature type="region of interest" description="Disordered" evidence="8">
    <location>
        <begin position="1"/>
        <end position="25"/>
    </location>
</feature>
<name>A0A6A5BFV5_NAEFO</name>
<dbReference type="InterPro" id="IPR011992">
    <property type="entry name" value="EF-hand-dom_pair"/>
</dbReference>
<dbReference type="SUPFAM" id="SSF47473">
    <property type="entry name" value="EF-hand"/>
    <property type="match status" value="1"/>
</dbReference>
<dbReference type="VEuPathDB" id="AmoebaDB:FDP41_008766"/>
<keyword evidence="3" id="KW-0479">Metal-binding</keyword>
<evidence type="ECO:0000256" key="5">
    <source>
        <dbReference type="ARBA" id="ARBA00022837"/>
    </source>
</evidence>
<dbReference type="Pfam" id="PF13202">
    <property type="entry name" value="EF-hand_5"/>
    <property type="match status" value="1"/>
</dbReference>
<dbReference type="RefSeq" id="XP_044557628.1">
    <property type="nucleotide sequence ID" value="XM_044712654.1"/>
</dbReference>
<evidence type="ECO:0000256" key="8">
    <source>
        <dbReference type="SAM" id="MobiDB-lite"/>
    </source>
</evidence>
<feature type="domain" description="EF-hand" evidence="9">
    <location>
        <begin position="136"/>
        <end position="171"/>
    </location>
</feature>